<dbReference type="InParanoid" id="A0A1X7VW29"/>
<proteinExistence type="predicted"/>
<evidence type="ECO:0000313" key="1">
    <source>
        <dbReference type="EnsemblMetazoa" id="Aqu2.1.44318_001"/>
    </source>
</evidence>
<dbReference type="AlphaFoldDB" id="A0A1X7VW29"/>
<dbReference type="PANTHER" id="PTHR33395:SF22">
    <property type="entry name" value="REVERSE TRANSCRIPTASE DOMAIN-CONTAINING PROTEIN"/>
    <property type="match status" value="1"/>
</dbReference>
<organism evidence="1">
    <name type="scientific">Amphimedon queenslandica</name>
    <name type="common">Sponge</name>
    <dbReference type="NCBI Taxonomy" id="400682"/>
    <lineage>
        <taxon>Eukaryota</taxon>
        <taxon>Metazoa</taxon>
        <taxon>Porifera</taxon>
        <taxon>Demospongiae</taxon>
        <taxon>Heteroscleromorpha</taxon>
        <taxon>Haplosclerida</taxon>
        <taxon>Niphatidae</taxon>
        <taxon>Amphimedon</taxon>
    </lineage>
</organism>
<protein>
    <recommendedName>
        <fullName evidence="2">Reverse transcriptase domain-containing protein</fullName>
    </recommendedName>
</protein>
<dbReference type="EnsemblMetazoa" id="Aqu2.1.44318_001">
    <property type="protein sequence ID" value="Aqu2.1.44318_001"/>
    <property type="gene ID" value="Aqu2.1.44318"/>
</dbReference>
<dbReference type="PANTHER" id="PTHR33395">
    <property type="entry name" value="TRANSCRIPTASE, PUTATIVE-RELATED-RELATED"/>
    <property type="match status" value="1"/>
</dbReference>
<accession>A0A1X7VW29</accession>
<evidence type="ECO:0008006" key="2">
    <source>
        <dbReference type="Google" id="ProtNLM"/>
    </source>
</evidence>
<reference evidence="1" key="1">
    <citation type="submission" date="2017-05" db="UniProtKB">
        <authorList>
            <consortium name="EnsemblMetazoa"/>
        </authorList>
    </citation>
    <scope>IDENTIFICATION</scope>
</reference>
<dbReference type="GO" id="GO:0031012">
    <property type="term" value="C:extracellular matrix"/>
    <property type="evidence" value="ECO:0007669"/>
    <property type="project" value="TreeGrafter"/>
</dbReference>
<sequence length="299" mass="33538">MLRESGHLFGRPYIKGFFSSLQQLKFVPTLNLVGLPVTRGRINCLNTLRRKHRRSPTLLSKRKILDLEHKLLNHILEAKLLHQTNLVSNSSPNDIGNITRYRNSCSSSRQLPSVMSMDSVTALDDSIKANLFNQFFSVLSSHAMTNQSQIRSPPEVCIGCVNILPADVYKTLTQLKTPKSMGIDQIGPVILKHCASAIFLPHHLFCQSLMHGVLPQEWKVHLITPSSESGERSDVKNCRPITLLCSVSKVLERLVFDHITTFIVPLITTSQFGFVKGKSSQQQLLVMVHQITPNLEAKL</sequence>
<name>A0A1X7VW29_AMPQE</name>